<evidence type="ECO:0000313" key="2">
    <source>
        <dbReference type="EMBL" id="PTU19448.1"/>
    </source>
</evidence>
<dbReference type="Proteomes" id="UP000244073">
    <property type="component" value="Unassembled WGS sequence"/>
</dbReference>
<organism evidence="2 3">
    <name type="scientific">Aspergillus ochraceoroseus IBT 24754</name>
    <dbReference type="NCBI Taxonomy" id="1392256"/>
    <lineage>
        <taxon>Eukaryota</taxon>
        <taxon>Fungi</taxon>
        <taxon>Dikarya</taxon>
        <taxon>Ascomycota</taxon>
        <taxon>Pezizomycotina</taxon>
        <taxon>Eurotiomycetes</taxon>
        <taxon>Eurotiomycetidae</taxon>
        <taxon>Eurotiales</taxon>
        <taxon>Aspergillaceae</taxon>
        <taxon>Aspergillus</taxon>
        <taxon>Aspergillus subgen. Nidulantes</taxon>
    </lineage>
</organism>
<comment type="caution">
    <text evidence="2">The sequence shown here is derived from an EMBL/GenBank/DDBJ whole genome shotgun (WGS) entry which is preliminary data.</text>
</comment>
<protein>
    <submittedName>
        <fullName evidence="2">Uncharacterized protein</fullName>
    </submittedName>
</protein>
<keyword evidence="1" id="KW-1133">Transmembrane helix</keyword>
<proteinExistence type="predicted"/>
<dbReference type="AlphaFoldDB" id="A0A2T5LT45"/>
<gene>
    <name evidence="2" type="ORF">P175DRAFT_0302020</name>
</gene>
<accession>A0A2T5LT45</accession>
<sequence length="100" mass="12039">MVVILFYFIIYHFIYLLGEMYGIVLFASFMHPPACYALMHFFFFFSAPIPLQSHSVICFIPSNSSSIIFGYFLFQYIRITSPNINEYWRCQKLYIKRKYL</sequence>
<keyword evidence="1" id="KW-0472">Membrane</keyword>
<keyword evidence="1" id="KW-0812">Transmembrane</keyword>
<feature type="transmembrane region" description="Helical" evidence="1">
    <location>
        <begin position="57"/>
        <end position="74"/>
    </location>
</feature>
<evidence type="ECO:0000256" key="1">
    <source>
        <dbReference type="SAM" id="Phobius"/>
    </source>
</evidence>
<feature type="transmembrane region" description="Helical" evidence="1">
    <location>
        <begin position="6"/>
        <end position="27"/>
    </location>
</feature>
<dbReference type="EMBL" id="MSFN02000006">
    <property type="protein sequence ID" value="PTU19448.1"/>
    <property type="molecule type" value="Genomic_DNA"/>
</dbReference>
<reference evidence="2 3" key="1">
    <citation type="journal article" date="2018" name="Proc. Natl. Acad. Sci. U.S.A.">
        <title>Linking secondary metabolites to gene clusters through genome sequencing of six diverse Aspergillus species.</title>
        <authorList>
            <person name="Kaerboelling I."/>
            <person name="Vesth T.C."/>
            <person name="Frisvad J.C."/>
            <person name="Nybo J.L."/>
            <person name="Theobald S."/>
            <person name="Kuo A."/>
            <person name="Bowyer P."/>
            <person name="Matsuda Y."/>
            <person name="Mondo S."/>
            <person name="Lyhne E.K."/>
            <person name="Kogle M.E."/>
            <person name="Clum A."/>
            <person name="Lipzen A."/>
            <person name="Salamov A."/>
            <person name="Ngan C.Y."/>
            <person name="Daum C."/>
            <person name="Chiniquy J."/>
            <person name="Barry K."/>
            <person name="LaButti K."/>
            <person name="Haridas S."/>
            <person name="Simmons B.A."/>
            <person name="Magnuson J.K."/>
            <person name="Mortensen U.H."/>
            <person name="Larsen T.O."/>
            <person name="Grigoriev I.V."/>
            <person name="Baker S.E."/>
            <person name="Andersen M.R."/>
        </authorList>
    </citation>
    <scope>NUCLEOTIDE SEQUENCE [LARGE SCALE GENOMIC DNA]</scope>
    <source>
        <strain evidence="2 3">IBT 24754</strain>
    </source>
</reference>
<evidence type="ECO:0000313" key="3">
    <source>
        <dbReference type="Proteomes" id="UP000244073"/>
    </source>
</evidence>
<dbReference type="RefSeq" id="XP_040750840.1">
    <property type="nucleotide sequence ID" value="XM_040892816.1"/>
</dbReference>
<dbReference type="GeneID" id="63809698"/>
<name>A0A2T5LT45_9EURO</name>
<dbReference type="VEuPathDB" id="FungiDB:P175DRAFT_0302020"/>